<dbReference type="PANTHER" id="PTHR43658">
    <property type="entry name" value="SHORT-CHAIN DEHYDROGENASE/REDUCTASE"/>
    <property type="match status" value="1"/>
</dbReference>
<accession>A0A061JVK8</accession>
<comment type="similarity">
    <text evidence="1 3">Belongs to the short-chain dehydrogenases/reductases (SDR) family.</text>
</comment>
<dbReference type="InterPro" id="IPR036291">
    <property type="entry name" value="NAD(P)-bd_dom_sf"/>
</dbReference>
<dbReference type="SMART" id="SM00822">
    <property type="entry name" value="PKS_KR"/>
    <property type="match status" value="1"/>
</dbReference>
<evidence type="ECO:0000313" key="6">
    <source>
        <dbReference type="Proteomes" id="UP000026923"/>
    </source>
</evidence>
<dbReference type="InterPro" id="IPR057326">
    <property type="entry name" value="KR_dom"/>
</dbReference>
<reference evidence="5 6" key="1">
    <citation type="journal article" date="2013" name="Genome Announc.">
        <title>Draft Genome of the Nitrogen-Fixing Bacterium Pseudomonas stutzeri Strain KOS6 Isolated from Industrial Hydrocarbon Sludge.</title>
        <authorList>
            <person name="Grigoryeva T.V."/>
            <person name="Laikov A.V."/>
            <person name="Naumova R.P."/>
            <person name="Manolov A.I."/>
            <person name="Larin A.K."/>
            <person name="Karpova I.Y."/>
            <person name="Semashko T.A."/>
            <person name="Alexeev D.G."/>
            <person name="Kostryukova E.S."/>
            <person name="Muller R."/>
            <person name="Govorun V.M."/>
        </authorList>
    </citation>
    <scope>NUCLEOTIDE SEQUENCE [LARGE SCALE GENOMIC DNA]</scope>
    <source>
        <strain evidence="5 6">KOS6</strain>
    </source>
</reference>
<comment type="caution">
    <text evidence="5">The sequence shown here is derived from an EMBL/GenBank/DDBJ whole genome shotgun (WGS) entry which is preliminary data.</text>
</comment>
<gene>
    <name evidence="5" type="ORF">B597_003475</name>
</gene>
<proteinExistence type="inferred from homology"/>
<dbReference type="Proteomes" id="UP000026923">
    <property type="component" value="Unassembled WGS sequence"/>
</dbReference>
<organism evidence="5 6">
    <name type="scientific">Stutzerimonas stutzeri KOS6</name>
    <dbReference type="NCBI Taxonomy" id="1218352"/>
    <lineage>
        <taxon>Bacteria</taxon>
        <taxon>Pseudomonadati</taxon>
        <taxon>Pseudomonadota</taxon>
        <taxon>Gammaproteobacteria</taxon>
        <taxon>Pseudomonadales</taxon>
        <taxon>Pseudomonadaceae</taxon>
        <taxon>Stutzerimonas</taxon>
    </lineage>
</organism>
<dbReference type="PRINTS" id="PR00080">
    <property type="entry name" value="SDRFAMILY"/>
</dbReference>
<sequence length="255" mass="26328">MQILDKVFLVTGGASGLGAAAAQALVESGGKVLLVDLDETAAQATAQALGANAFSAVADIRDEQAARRAVSAARERFGALHGLVNCAGVAGGEKVLGRNGPHSLDRFSRIVGINLIGSFNMLRLAAEAMAENPPDESGERGAIINTASIAAFDGQIGQTAYAASKGGVVSMTLPAARELARFGIRVMTIAPGVFETPMMAGMSQEIRDSLAAGVPFPPRLGQPAEYAALVRHIFENSMLNGEVIRLDGALRMAAK</sequence>
<evidence type="ECO:0000256" key="1">
    <source>
        <dbReference type="ARBA" id="ARBA00006484"/>
    </source>
</evidence>
<dbReference type="HOGENOM" id="CLU_010194_42_0_6"/>
<dbReference type="InterPro" id="IPR020904">
    <property type="entry name" value="Sc_DH/Rdtase_CS"/>
</dbReference>
<evidence type="ECO:0000259" key="4">
    <source>
        <dbReference type="SMART" id="SM00822"/>
    </source>
</evidence>
<evidence type="ECO:0000256" key="2">
    <source>
        <dbReference type="ARBA" id="ARBA00023002"/>
    </source>
</evidence>
<name>A0A061JVK8_STUST</name>
<dbReference type="Pfam" id="PF00106">
    <property type="entry name" value="adh_short"/>
    <property type="match status" value="1"/>
</dbReference>
<dbReference type="InterPro" id="IPR002347">
    <property type="entry name" value="SDR_fam"/>
</dbReference>
<feature type="domain" description="Ketoreductase" evidence="4">
    <location>
        <begin position="6"/>
        <end position="192"/>
    </location>
</feature>
<dbReference type="SUPFAM" id="SSF51735">
    <property type="entry name" value="NAD(P)-binding Rossmann-fold domains"/>
    <property type="match status" value="1"/>
</dbReference>
<dbReference type="RefSeq" id="WP_003294739.1">
    <property type="nucleotide sequence ID" value="NZ_KK020676.1"/>
</dbReference>
<dbReference type="FunFam" id="3.40.50.720:FF:000215">
    <property type="entry name" value="3-hydroxyacyl-CoA dehydrogenase type-2"/>
    <property type="match status" value="1"/>
</dbReference>
<dbReference type="OrthoDB" id="9794138at2"/>
<dbReference type="PANTHER" id="PTHR43658:SF8">
    <property type="entry name" value="17-BETA-HYDROXYSTEROID DEHYDROGENASE 14-RELATED"/>
    <property type="match status" value="1"/>
</dbReference>
<dbReference type="EMBL" id="AMCZ02000003">
    <property type="protein sequence ID" value="EWC42479.1"/>
    <property type="molecule type" value="Genomic_DNA"/>
</dbReference>
<evidence type="ECO:0000313" key="5">
    <source>
        <dbReference type="EMBL" id="EWC42479.1"/>
    </source>
</evidence>
<protein>
    <submittedName>
        <fullName evidence="5">3-hydroxy-2-methylbutyryl-CoA dehydrogenase</fullName>
    </submittedName>
</protein>
<dbReference type="PROSITE" id="PS00061">
    <property type="entry name" value="ADH_SHORT"/>
    <property type="match status" value="1"/>
</dbReference>
<keyword evidence="2" id="KW-0560">Oxidoreductase</keyword>
<evidence type="ECO:0000256" key="3">
    <source>
        <dbReference type="RuleBase" id="RU000363"/>
    </source>
</evidence>
<dbReference type="GO" id="GO:0016491">
    <property type="term" value="F:oxidoreductase activity"/>
    <property type="evidence" value="ECO:0007669"/>
    <property type="project" value="UniProtKB-KW"/>
</dbReference>
<dbReference type="Gene3D" id="3.40.50.720">
    <property type="entry name" value="NAD(P)-binding Rossmann-like Domain"/>
    <property type="match status" value="1"/>
</dbReference>
<dbReference type="AlphaFoldDB" id="A0A061JVK8"/>
<dbReference type="eggNOG" id="COG1028">
    <property type="taxonomic scope" value="Bacteria"/>
</dbReference>
<dbReference type="PRINTS" id="PR00081">
    <property type="entry name" value="GDHRDH"/>
</dbReference>